<comment type="caution">
    <text evidence="1">The sequence shown here is derived from an EMBL/GenBank/DDBJ whole genome shotgun (WGS) entry which is preliminary data.</text>
</comment>
<proteinExistence type="predicted"/>
<dbReference type="EMBL" id="JAWQEG010002168">
    <property type="protein sequence ID" value="KAK3873915.1"/>
    <property type="molecule type" value="Genomic_DNA"/>
</dbReference>
<dbReference type="AlphaFoldDB" id="A0AAE1FGL2"/>
<name>A0AAE1FGL2_PETCI</name>
<sequence length="136" mass="15137">MPANLNSRRKNGNSCDTADKSIHPIWRLYLEEGNDLYAQINSRMKPTREQNKGCWRELATLAALGEGNTGSMSEGCAGWEEHQATSSTFPKSVNTSHRSGRLTDMKRCPKKLCFAPCCSNEGNIEMEVQHGGRALY</sequence>
<reference evidence="1" key="1">
    <citation type="submission" date="2023-10" db="EMBL/GenBank/DDBJ databases">
        <title>Genome assemblies of two species of porcelain crab, Petrolisthes cinctipes and Petrolisthes manimaculis (Anomura: Porcellanidae).</title>
        <authorList>
            <person name="Angst P."/>
        </authorList>
    </citation>
    <scope>NUCLEOTIDE SEQUENCE</scope>
    <source>
        <strain evidence="1">PB745_01</strain>
        <tissue evidence="1">Gill</tissue>
    </source>
</reference>
<keyword evidence="2" id="KW-1185">Reference proteome</keyword>
<evidence type="ECO:0000313" key="1">
    <source>
        <dbReference type="EMBL" id="KAK3873915.1"/>
    </source>
</evidence>
<dbReference type="Proteomes" id="UP001286313">
    <property type="component" value="Unassembled WGS sequence"/>
</dbReference>
<gene>
    <name evidence="1" type="ORF">Pcinc_021112</name>
</gene>
<protein>
    <submittedName>
        <fullName evidence="1">Uncharacterized protein</fullName>
    </submittedName>
</protein>
<accession>A0AAE1FGL2</accession>
<evidence type="ECO:0000313" key="2">
    <source>
        <dbReference type="Proteomes" id="UP001286313"/>
    </source>
</evidence>
<organism evidence="1 2">
    <name type="scientific">Petrolisthes cinctipes</name>
    <name type="common">Flat porcelain crab</name>
    <dbReference type="NCBI Taxonomy" id="88211"/>
    <lineage>
        <taxon>Eukaryota</taxon>
        <taxon>Metazoa</taxon>
        <taxon>Ecdysozoa</taxon>
        <taxon>Arthropoda</taxon>
        <taxon>Crustacea</taxon>
        <taxon>Multicrustacea</taxon>
        <taxon>Malacostraca</taxon>
        <taxon>Eumalacostraca</taxon>
        <taxon>Eucarida</taxon>
        <taxon>Decapoda</taxon>
        <taxon>Pleocyemata</taxon>
        <taxon>Anomura</taxon>
        <taxon>Galatheoidea</taxon>
        <taxon>Porcellanidae</taxon>
        <taxon>Petrolisthes</taxon>
    </lineage>
</organism>